<dbReference type="Proteomes" id="UP000004946">
    <property type="component" value="Chromosome"/>
</dbReference>
<accession>E6K1K0</accession>
<keyword evidence="2" id="KW-1185">Reference proteome</keyword>
<evidence type="ECO:0000313" key="2">
    <source>
        <dbReference type="Proteomes" id="UP000004946"/>
    </source>
</evidence>
<evidence type="ECO:0000313" key="1">
    <source>
        <dbReference type="EMBL" id="EFT83681.1"/>
    </source>
</evidence>
<dbReference type="HOGENOM" id="CLU_2937431_0_0_11"/>
<dbReference type="EMBL" id="AEON01000001">
    <property type="protein sequence ID" value="EFT83681.1"/>
    <property type="molecule type" value="Genomic_DNA"/>
</dbReference>
<name>E6K1K0_PARDN</name>
<reference evidence="1 2" key="1">
    <citation type="submission" date="2010-12" db="EMBL/GenBank/DDBJ databases">
        <authorList>
            <person name="Muzny D."/>
            <person name="Qin X."/>
            <person name="Buhay C."/>
            <person name="Dugan-Rocha S."/>
            <person name="Ding Y."/>
            <person name="Chen G."/>
            <person name="Hawes A."/>
            <person name="Holder M."/>
            <person name="Jhangiani S."/>
            <person name="Johnson A."/>
            <person name="Khan Z."/>
            <person name="Li Z."/>
            <person name="Liu W."/>
            <person name="Liu X."/>
            <person name="Perez L."/>
            <person name="Shen H."/>
            <person name="Wang Q."/>
            <person name="Watt J."/>
            <person name="Xi L."/>
            <person name="Xin Y."/>
            <person name="Zhou J."/>
            <person name="Deng J."/>
            <person name="Jiang H."/>
            <person name="Liu Y."/>
            <person name="Qu J."/>
            <person name="Song X.-Z."/>
            <person name="Zhang L."/>
            <person name="Villasana D."/>
            <person name="Johnson A."/>
            <person name="Liu J."/>
            <person name="Liyanage D."/>
            <person name="Lorensuhewa L."/>
            <person name="Robinson T."/>
            <person name="Song A."/>
            <person name="Song B.-B."/>
            <person name="Dinh H."/>
            <person name="Thornton R."/>
            <person name="Coyle M."/>
            <person name="Francisco L."/>
            <person name="Jackson L."/>
            <person name="Javaid M."/>
            <person name="Korchina V."/>
            <person name="Kovar C."/>
            <person name="Mata R."/>
            <person name="Mathew T."/>
            <person name="Ngo R."/>
            <person name="Nguyen L."/>
            <person name="Nguyen N."/>
            <person name="Okwuonu G."/>
            <person name="Ongeri F."/>
            <person name="Pham C."/>
            <person name="Simmons D."/>
            <person name="Wilczek-Boney K."/>
            <person name="Hale W."/>
            <person name="Jakkamsetti A."/>
            <person name="Pham P."/>
            <person name="Ruth R."/>
            <person name="San Lucas F."/>
            <person name="Warren J."/>
            <person name="Zhang J."/>
            <person name="Zhao Z."/>
            <person name="Zhou C."/>
            <person name="Zhu D."/>
            <person name="Lee S."/>
            <person name="Bess C."/>
            <person name="Blankenburg K."/>
            <person name="Forbes L."/>
            <person name="Fu Q."/>
            <person name="Gubbala S."/>
            <person name="Hirani K."/>
            <person name="Jayaseelan J.C."/>
            <person name="Lara F."/>
            <person name="Munidasa M."/>
            <person name="Palculict T."/>
            <person name="Patil S."/>
            <person name="Pu L.-L."/>
            <person name="Saada N."/>
            <person name="Tang L."/>
            <person name="Weissenberger G."/>
            <person name="Zhu Y."/>
            <person name="Hemphill L."/>
            <person name="Shang Y."/>
            <person name="Youmans B."/>
            <person name="Ayvaz T."/>
            <person name="Ross M."/>
            <person name="Santibanez J."/>
            <person name="Aqrawi P."/>
            <person name="Gross S."/>
            <person name="Joshi V."/>
            <person name="Fowler G."/>
            <person name="Nazareth L."/>
            <person name="Reid J."/>
            <person name="Worley K."/>
            <person name="Petrosino J."/>
            <person name="Highlander S."/>
            <person name="Gibbs R."/>
        </authorList>
    </citation>
    <scope>NUCLEOTIDE SEQUENCE [LARGE SCALE GENOMIC DNA]</scope>
    <source>
        <strain evidence="1 2">DSM 10105</strain>
    </source>
</reference>
<dbReference type="AlphaFoldDB" id="E6K1K0"/>
<organism evidence="1 2">
    <name type="scientific">Parascardovia denticolens DSM 10105 = JCM 12538</name>
    <dbReference type="NCBI Taxonomy" id="864564"/>
    <lineage>
        <taxon>Bacteria</taxon>
        <taxon>Bacillati</taxon>
        <taxon>Actinomycetota</taxon>
        <taxon>Actinomycetes</taxon>
        <taxon>Bifidobacteriales</taxon>
        <taxon>Bifidobacteriaceae</taxon>
        <taxon>Parascardovia</taxon>
    </lineage>
</organism>
<gene>
    <name evidence="1" type="ORF">HMPREF0620_0686</name>
</gene>
<sequence length="60" mass="6823">MKNIMEKNYYQKKHVTIKDGTEISETVDVVHDPVTGPDAVAIKQGKTVRILFQGSKQIFF</sequence>
<comment type="caution">
    <text evidence="1">The sequence shown here is derived from an EMBL/GenBank/DDBJ whole genome shotgun (WGS) entry which is preliminary data.</text>
</comment>
<proteinExistence type="predicted"/>
<protein>
    <submittedName>
        <fullName evidence="1">Uncharacterized protein</fullName>
    </submittedName>
</protein>